<evidence type="ECO:0000313" key="3">
    <source>
        <dbReference type="EMBL" id="WDE98571.1"/>
    </source>
</evidence>
<dbReference type="Proteomes" id="UP001214250">
    <property type="component" value="Chromosome 2"/>
</dbReference>
<dbReference type="RefSeq" id="WP_274153442.1">
    <property type="nucleotide sequence ID" value="NZ_CP117812.1"/>
</dbReference>
<evidence type="ECO:0000256" key="1">
    <source>
        <dbReference type="SAM" id="Phobius"/>
    </source>
</evidence>
<sequence length="432" mass="49447">MSNNGSNRENKILLSRKRVGMMDVSIGELNTLDEAIALASFDHFLLKDRIAGEHQLYRGYDTESFSDIIIKIVLPHTQQNQEKIQNLQENFKLFSTLAHPYLASLKYLHRIETLNFNAQNEPIEYGDYCVLLDDFEGINLTQWLNTLNKKLDLTLALNLCDQLSQVLDYLHSRSVVYPQLSMDDIFMTSGGELKLLATKFLNKQTITSVSVGGSESVKELINVYRSIAYELLTGEKLSQALDLGEMQFDRKQRKLLKKLFKLHKTSNHTSCIDFYKELCTAYKKMIPVGQPCDNIPQIDLEPLADLPYKKLKQLYDKSLSVWALSELLIFMSLFLLLNLTRGEMNYNSIAFGGITLIINSLAIVFLFKRVPLGRYLGIIAYSLLFTSIFTAVLGALGVLTFLTASKAFGPHRYDHKEMKKELRYRKHHKLFT</sequence>
<keyword evidence="1" id="KW-0472">Membrane</keyword>
<dbReference type="EMBL" id="CP117812">
    <property type="protein sequence ID" value="WDE98571.1"/>
    <property type="molecule type" value="Genomic_DNA"/>
</dbReference>
<dbReference type="SUPFAM" id="SSF56112">
    <property type="entry name" value="Protein kinase-like (PK-like)"/>
    <property type="match status" value="1"/>
</dbReference>
<keyword evidence="4" id="KW-1185">Reference proteome</keyword>
<dbReference type="InterPro" id="IPR001245">
    <property type="entry name" value="Ser-Thr/Tyr_kinase_cat_dom"/>
</dbReference>
<protein>
    <submittedName>
        <fullName evidence="3">Protein kinase</fullName>
    </submittedName>
</protein>
<feature type="transmembrane region" description="Helical" evidence="1">
    <location>
        <begin position="319"/>
        <end position="337"/>
    </location>
</feature>
<gene>
    <name evidence="3" type="ORF">PQO03_12045</name>
</gene>
<dbReference type="Gene3D" id="3.30.200.20">
    <property type="entry name" value="Phosphorylase Kinase, domain 1"/>
    <property type="match status" value="1"/>
</dbReference>
<dbReference type="InterPro" id="IPR011009">
    <property type="entry name" value="Kinase-like_dom_sf"/>
</dbReference>
<dbReference type="GO" id="GO:0016301">
    <property type="term" value="F:kinase activity"/>
    <property type="evidence" value="ECO:0007669"/>
    <property type="project" value="UniProtKB-KW"/>
</dbReference>
<reference evidence="3 4" key="1">
    <citation type="submission" date="2023-02" db="EMBL/GenBank/DDBJ databases">
        <title>Genome sequence of Lentisphaera profundi SAORIC-696.</title>
        <authorList>
            <person name="Kim e."/>
            <person name="Cho J.-C."/>
            <person name="Choi A."/>
            <person name="Kang I."/>
        </authorList>
    </citation>
    <scope>NUCLEOTIDE SEQUENCE [LARGE SCALE GENOMIC DNA]</scope>
    <source>
        <strain evidence="3 4">SAORIC-696</strain>
    </source>
</reference>
<keyword evidence="3" id="KW-0808">Transferase</keyword>
<dbReference type="PROSITE" id="PS50011">
    <property type="entry name" value="PROTEIN_KINASE_DOM"/>
    <property type="match status" value="1"/>
</dbReference>
<dbReference type="Gene3D" id="1.10.510.10">
    <property type="entry name" value="Transferase(Phosphotransferase) domain 1"/>
    <property type="match status" value="1"/>
</dbReference>
<feature type="transmembrane region" description="Helical" evidence="1">
    <location>
        <begin position="379"/>
        <end position="402"/>
    </location>
</feature>
<accession>A0ABY7VWF8</accession>
<dbReference type="Pfam" id="PF07714">
    <property type="entry name" value="PK_Tyr_Ser-Thr"/>
    <property type="match status" value="1"/>
</dbReference>
<evidence type="ECO:0000313" key="4">
    <source>
        <dbReference type="Proteomes" id="UP001214250"/>
    </source>
</evidence>
<keyword evidence="1" id="KW-0812">Transmembrane</keyword>
<evidence type="ECO:0000259" key="2">
    <source>
        <dbReference type="PROSITE" id="PS50011"/>
    </source>
</evidence>
<organism evidence="3 4">
    <name type="scientific">Lentisphaera profundi</name>
    <dbReference type="NCBI Taxonomy" id="1658616"/>
    <lineage>
        <taxon>Bacteria</taxon>
        <taxon>Pseudomonadati</taxon>
        <taxon>Lentisphaerota</taxon>
        <taxon>Lentisphaeria</taxon>
        <taxon>Lentisphaerales</taxon>
        <taxon>Lentisphaeraceae</taxon>
        <taxon>Lentisphaera</taxon>
    </lineage>
</organism>
<feature type="transmembrane region" description="Helical" evidence="1">
    <location>
        <begin position="349"/>
        <end position="367"/>
    </location>
</feature>
<proteinExistence type="predicted"/>
<keyword evidence="3" id="KW-0418">Kinase</keyword>
<keyword evidence="1" id="KW-1133">Transmembrane helix</keyword>
<name>A0ABY7VWF8_9BACT</name>
<feature type="domain" description="Protein kinase" evidence="2">
    <location>
        <begin position="30"/>
        <end position="432"/>
    </location>
</feature>
<dbReference type="InterPro" id="IPR000719">
    <property type="entry name" value="Prot_kinase_dom"/>
</dbReference>